<dbReference type="Proteomes" id="UP001177023">
    <property type="component" value="Unassembled WGS sequence"/>
</dbReference>
<name>A0AA36GCJ0_9BILA</name>
<keyword evidence="4" id="KW-1185">Reference proteome</keyword>
<feature type="non-terminal residue" evidence="3">
    <location>
        <position position="88"/>
    </location>
</feature>
<feature type="signal peptide" evidence="2">
    <location>
        <begin position="1"/>
        <end position="15"/>
    </location>
</feature>
<feature type="region of interest" description="Disordered" evidence="1">
    <location>
        <begin position="23"/>
        <end position="42"/>
    </location>
</feature>
<dbReference type="EMBL" id="CATQJA010002659">
    <property type="protein sequence ID" value="CAJ0580415.1"/>
    <property type="molecule type" value="Genomic_DNA"/>
</dbReference>
<feature type="compositionally biased region" description="Polar residues" evidence="1">
    <location>
        <begin position="27"/>
        <end position="42"/>
    </location>
</feature>
<feature type="chain" id="PRO_5041297182" description="Secreted protein" evidence="2">
    <location>
        <begin position="16"/>
        <end position="88"/>
    </location>
</feature>
<reference evidence="3" key="1">
    <citation type="submission" date="2023-06" db="EMBL/GenBank/DDBJ databases">
        <authorList>
            <person name="Delattre M."/>
        </authorList>
    </citation>
    <scope>NUCLEOTIDE SEQUENCE</scope>
    <source>
        <strain evidence="3">AF72</strain>
    </source>
</reference>
<evidence type="ECO:0000256" key="1">
    <source>
        <dbReference type="SAM" id="MobiDB-lite"/>
    </source>
</evidence>
<evidence type="ECO:0000313" key="3">
    <source>
        <dbReference type="EMBL" id="CAJ0580415.1"/>
    </source>
</evidence>
<gene>
    <name evidence="3" type="ORF">MSPICULIGERA_LOCUS18613</name>
</gene>
<dbReference type="AlphaFoldDB" id="A0AA36GCJ0"/>
<organism evidence="3 4">
    <name type="scientific">Mesorhabditis spiculigera</name>
    <dbReference type="NCBI Taxonomy" id="96644"/>
    <lineage>
        <taxon>Eukaryota</taxon>
        <taxon>Metazoa</taxon>
        <taxon>Ecdysozoa</taxon>
        <taxon>Nematoda</taxon>
        <taxon>Chromadorea</taxon>
        <taxon>Rhabditida</taxon>
        <taxon>Rhabditina</taxon>
        <taxon>Rhabditomorpha</taxon>
        <taxon>Rhabditoidea</taxon>
        <taxon>Rhabditidae</taxon>
        <taxon>Mesorhabditinae</taxon>
        <taxon>Mesorhabditis</taxon>
    </lineage>
</organism>
<evidence type="ECO:0008006" key="5">
    <source>
        <dbReference type="Google" id="ProtNLM"/>
    </source>
</evidence>
<keyword evidence="2" id="KW-0732">Signal</keyword>
<sequence length="88" mass="10243">MQLLVLISLISLATAGIFSLPDHKSPETSPLQRVRRSTNAASGVPTQRYGVYQRNCFFSPVQCYLLPYRPRHQNRQRRHLRVHRRKTA</sequence>
<evidence type="ECO:0000313" key="4">
    <source>
        <dbReference type="Proteomes" id="UP001177023"/>
    </source>
</evidence>
<proteinExistence type="predicted"/>
<protein>
    <recommendedName>
        <fullName evidence="5">Secreted protein</fullName>
    </recommendedName>
</protein>
<comment type="caution">
    <text evidence="3">The sequence shown here is derived from an EMBL/GenBank/DDBJ whole genome shotgun (WGS) entry which is preliminary data.</text>
</comment>
<evidence type="ECO:0000256" key="2">
    <source>
        <dbReference type="SAM" id="SignalP"/>
    </source>
</evidence>
<accession>A0AA36GCJ0</accession>